<organism evidence="1 2">
    <name type="scientific">Trichoderma longibrachiatum ATCC 18648</name>
    <dbReference type="NCBI Taxonomy" id="983965"/>
    <lineage>
        <taxon>Eukaryota</taxon>
        <taxon>Fungi</taxon>
        <taxon>Dikarya</taxon>
        <taxon>Ascomycota</taxon>
        <taxon>Pezizomycotina</taxon>
        <taxon>Sordariomycetes</taxon>
        <taxon>Hypocreomycetidae</taxon>
        <taxon>Hypocreales</taxon>
        <taxon>Hypocreaceae</taxon>
        <taxon>Trichoderma</taxon>
    </lineage>
</organism>
<proteinExistence type="predicted"/>
<accession>A0A2T4BW16</accession>
<evidence type="ECO:0000313" key="1">
    <source>
        <dbReference type="EMBL" id="PTB73466.1"/>
    </source>
</evidence>
<reference evidence="1 2" key="1">
    <citation type="submission" date="2016-07" db="EMBL/GenBank/DDBJ databases">
        <title>Multiple horizontal gene transfer events from other fungi enriched the ability of initially mycotrophic Trichoderma (Ascomycota) to feed on dead plant biomass.</title>
        <authorList>
            <consortium name="DOE Joint Genome Institute"/>
            <person name="Aerts A."/>
            <person name="Atanasova L."/>
            <person name="Chenthamara K."/>
            <person name="Zhang J."/>
            <person name="Grujic M."/>
            <person name="Henrissat B."/>
            <person name="Kuo A."/>
            <person name="Salamov A."/>
            <person name="Lipzen A."/>
            <person name="Labutti K."/>
            <person name="Barry K."/>
            <person name="Miao Y."/>
            <person name="Rahimi M.J."/>
            <person name="Shen Q."/>
            <person name="Grigoriev I.V."/>
            <person name="Kubicek C.P."/>
            <person name="Druzhinina I.S."/>
        </authorList>
    </citation>
    <scope>NUCLEOTIDE SEQUENCE [LARGE SCALE GENOMIC DNA]</scope>
    <source>
        <strain evidence="1 2">ATCC 18648</strain>
    </source>
</reference>
<evidence type="ECO:0000313" key="2">
    <source>
        <dbReference type="Proteomes" id="UP000240760"/>
    </source>
</evidence>
<dbReference type="Proteomes" id="UP000240760">
    <property type="component" value="Unassembled WGS sequence"/>
</dbReference>
<sequence length="158" mass="17609">MAGMAWYGMSAFASFGNGVLIGCFTTPHPVILRGPTVKRFTLPWLRRWGGVVWARGRGPMSKRRDTQIRSGKMTMESMDLLEGEGGGTNRLVSGIRQLCREGQGTRMGLNRFWGPFLVCVCGKRFLDIVLCWGDKRTKCGSTGFGGFFCAWTDYNMAF</sequence>
<dbReference type="AlphaFoldDB" id="A0A2T4BW16"/>
<gene>
    <name evidence="1" type="ORF">M440DRAFT_1063521</name>
</gene>
<name>A0A2T4BW16_TRILO</name>
<dbReference type="EMBL" id="KZ679138">
    <property type="protein sequence ID" value="PTB73466.1"/>
    <property type="molecule type" value="Genomic_DNA"/>
</dbReference>
<keyword evidence="2" id="KW-1185">Reference proteome</keyword>
<protein>
    <submittedName>
        <fullName evidence="1">Uncharacterized protein</fullName>
    </submittedName>
</protein>